<sequence>MKNIVLLNIVAQFDYDHALSLLFQLCKRSRNQIPKQLPYLQFNLSHYKAVQLKRYYRKQEYLYYDYGYRFLIQTQLTKQNTKKFVLKHISQMNEYNTDSIQMYRQTWHKYDIRKLRVEINVIDPSKADELIELAKEQFPHYEIELVIKENLPGSLKLFYLPQVLEIGTKSEITIELSLLSEIKYVNIIVQHQPFNLILKDGSKLGENASICFHFGEINSKVKSLDVEGFAENYKDSIDFTLCNYKVYWIDPNLKASNKLFRYLQNKNYVLKGEIFFQLYDPQACPQGQHKLVKEYYSNFKFDELSLMAECCNLVIDLDEIICN</sequence>
<dbReference type="Proteomes" id="UP000785679">
    <property type="component" value="Unassembled WGS sequence"/>
</dbReference>
<organism evidence="1 2">
    <name type="scientific">Halteria grandinella</name>
    <dbReference type="NCBI Taxonomy" id="5974"/>
    <lineage>
        <taxon>Eukaryota</taxon>
        <taxon>Sar</taxon>
        <taxon>Alveolata</taxon>
        <taxon>Ciliophora</taxon>
        <taxon>Intramacronucleata</taxon>
        <taxon>Spirotrichea</taxon>
        <taxon>Stichotrichia</taxon>
        <taxon>Sporadotrichida</taxon>
        <taxon>Halteriidae</taxon>
        <taxon>Halteria</taxon>
    </lineage>
</organism>
<keyword evidence="2" id="KW-1185">Reference proteome</keyword>
<gene>
    <name evidence="1" type="ORF">FGO68_gene13922</name>
</gene>
<comment type="caution">
    <text evidence="1">The sequence shown here is derived from an EMBL/GenBank/DDBJ whole genome shotgun (WGS) entry which is preliminary data.</text>
</comment>
<evidence type="ECO:0000313" key="1">
    <source>
        <dbReference type="EMBL" id="TNV78633.1"/>
    </source>
</evidence>
<evidence type="ECO:0000313" key="2">
    <source>
        <dbReference type="Proteomes" id="UP000785679"/>
    </source>
</evidence>
<dbReference type="EMBL" id="RRYP01010069">
    <property type="protein sequence ID" value="TNV78633.1"/>
    <property type="molecule type" value="Genomic_DNA"/>
</dbReference>
<protein>
    <submittedName>
        <fullName evidence="1">Uncharacterized protein</fullName>
    </submittedName>
</protein>
<accession>A0A8J8T223</accession>
<reference evidence="1" key="1">
    <citation type="submission" date="2019-06" db="EMBL/GenBank/DDBJ databases">
        <authorList>
            <person name="Zheng W."/>
        </authorList>
    </citation>
    <scope>NUCLEOTIDE SEQUENCE</scope>
    <source>
        <strain evidence="1">QDHG01</strain>
    </source>
</reference>
<proteinExistence type="predicted"/>
<name>A0A8J8T223_HALGN</name>
<dbReference type="AlphaFoldDB" id="A0A8J8T223"/>